<feature type="compositionally biased region" description="Basic and acidic residues" evidence="1">
    <location>
        <begin position="53"/>
        <end position="71"/>
    </location>
</feature>
<feature type="compositionally biased region" description="Basic and acidic residues" evidence="1">
    <location>
        <begin position="242"/>
        <end position="252"/>
    </location>
</feature>
<name>A0ABD2WCE0_9HYME</name>
<sequence>MLRSRIETEIIIATVAITCQATVETVPACVGESEKIESVSKAVTAEPPQKVTVDQKAEAKPKVADKSEAAKMEPEQEKMCRACSIVAEELANCCQSDHDCNNAPQPSQPPPTSTTDAASQSVPSKTQTVDKNVDCKPPQNEKGTDCKKDPPCPPPKPGCISATCPKKVEKVDQCTGAATAVAAAVPKADVPCKSTLLETNQKCAQTAAAKSNKTLESNKCPEMLIPPLFGRQSQKYVTPSKENNKKQNETKAKCSNQSEGQPGNTEEKQLKKAINSRSDDAMNAKGIGKKSIKPNNKCSTNKSPRCASPRCLPPKIMKNACGGIKQVKTSSSASNFISRCKDSPRKESPQRPKSVIKPSSAKAQSPVKCSEKIKKPVVISRPSSPRAPSPAKCPPKPVCKPVAKPSKLIESCCPPAPPPYRAHLCPEKKAPAPKAPAPPKADPACICELLTKIISFRIHWPFTMNHTNSSKESKRDHYKNIKARRRL</sequence>
<feature type="region of interest" description="Disordered" evidence="1">
    <location>
        <begin position="467"/>
        <end position="487"/>
    </location>
</feature>
<feature type="region of interest" description="Disordered" evidence="1">
    <location>
        <begin position="332"/>
        <end position="370"/>
    </location>
</feature>
<reference evidence="2 3" key="1">
    <citation type="journal article" date="2024" name="bioRxiv">
        <title>A reference genome for Trichogramma kaykai: A tiny desert-dwelling parasitoid wasp with competing sex-ratio distorters.</title>
        <authorList>
            <person name="Culotta J."/>
            <person name="Lindsey A.R."/>
        </authorList>
    </citation>
    <scope>NUCLEOTIDE SEQUENCE [LARGE SCALE GENOMIC DNA]</scope>
    <source>
        <strain evidence="2 3">KSX58</strain>
    </source>
</reference>
<dbReference type="EMBL" id="JBJJXI010000121">
    <property type="protein sequence ID" value="KAL3390184.1"/>
    <property type="molecule type" value="Genomic_DNA"/>
</dbReference>
<feature type="region of interest" description="Disordered" evidence="1">
    <location>
        <begin position="52"/>
        <end position="71"/>
    </location>
</feature>
<feature type="region of interest" description="Disordered" evidence="1">
    <location>
        <begin position="101"/>
        <end position="150"/>
    </location>
</feature>
<feature type="region of interest" description="Disordered" evidence="1">
    <location>
        <begin position="231"/>
        <end position="306"/>
    </location>
</feature>
<organism evidence="2 3">
    <name type="scientific">Trichogramma kaykai</name>
    <dbReference type="NCBI Taxonomy" id="54128"/>
    <lineage>
        <taxon>Eukaryota</taxon>
        <taxon>Metazoa</taxon>
        <taxon>Ecdysozoa</taxon>
        <taxon>Arthropoda</taxon>
        <taxon>Hexapoda</taxon>
        <taxon>Insecta</taxon>
        <taxon>Pterygota</taxon>
        <taxon>Neoptera</taxon>
        <taxon>Endopterygota</taxon>
        <taxon>Hymenoptera</taxon>
        <taxon>Apocrita</taxon>
        <taxon>Proctotrupomorpha</taxon>
        <taxon>Chalcidoidea</taxon>
        <taxon>Trichogrammatidae</taxon>
        <taxon>Trichogramma</taxon>
    </lineage>
</organism>
<feature type="compositionally biased region" description="Polar residues" evidence="1">
    <location>
        <begin position="293"/>
        <end position="303"/>
    </location>
</feature>
<dbReference type="AlphaFoldDB" id="A0ABD2WCE0"/>
<accession>A0ABD2WCE0</accession>
<evidence type="ECO:0000256" key="1">
    <source>
        <dbReference type="SAM" id="MobiDB-lite"/>
    </source>
</evidence>
<evidence type="ECO:0000313" key="3">
    <source>
        <dbReference type="Proteomes" id="UP001627154"/>
    </source>
</evidence>
<evidence type="ECO:0000313" key="2">
    <source>
        <dbReference type="EMBL" id="KAL3390184.1"/>
    </source>
</evidence>
<feature type="compositionally biased region" description="Polar residues" evidence="1">
    <location>
        <begin position="231"/>
        <end position="241"/>
    </location>
</feature>
<proteinExistence type="predicted"/>
<feature type="compositionally biased region" description="Basic and acidic residues" evidence="1">
    <location>
        <begin position="469"/>
        <end position="479"/>
    </location>
</feature>
<feature type="compositionally biased region" description="Polar residues" evidence="1">
    <location>
        <begin position="253"/>
        <end position="264"/>
    </location>
</feature>
<dbReference type="Proteomes" id="UP001627154">
    <property type="component" value="Unassembled WGS sequence"/>
</dbReference>
<keyword evidence="3" id="KW-1185">Reference proteome</keyword>
<protein>
    <submittedName>
        <fullName evidence="2">Uncharacterized protein</fullName>
    </submittedName>
</protein>
<comment type="caution">
    <text evidence="2">The sequence shown here is derived from an EMBL/GenBank/DDBJ whole genome shotgun (WGS) entry which is preliminary data.</text>
</comment>
<feature type="compositionally biased region" description="Basic and acidic residues" evidence="1">
    <location>
        <begin position="339"/>
        <end position="350"/>
    </location>
</feature>
<gene>
    <name evidence="2" type="ORF">TKK_014987</name>
</gene>